<evidence type="ECO:0000313" key="3">
    <source>
        <dbReference type="Proteomes" id="UP001460270"/>
    </source>
</evidence>
<feature type="compositionally biased region" description="Basic and acidic residues" evidence="1">
    <location>
        <begin position="1"/>
        <end position="22"/>
    </location>
</feature>
<sequence length="121" mass="13043">MTEETDKACSRADRGKRLENGSHCKPFSALKPPPLPSPPSPPFFFPTLPQDKWLQGNDRVPGPQITCGRSARPMLPLSSLPPPIVNLAPPRPSPPLVMCTRAAASGVIRQGQIAGHRHGRV</sequence>
<comment type="caution">
    <text evidence="2">The sequence shown here is derived from an EMBL/GenBank/DDBJ whole genome shotgun (WGS) entry which is preliminary data.</text>
</comment>
<feature type="compositionally biased region" description="Pro residues" evidence="1">
    <location>
        <begin position="31"/>
        <end position="44"/>
    </location>
</feature>
<keyword evidence="3" id="KW-1185">Reference proteome</keyword>
<evidence type="ECO:0000256" key="1">
    <source>
        <dbReference type="SAM" id="MobiDB-lite"/>
    </source>
</evidence>
<feature type="region of interest" description="Disordered" evidence="1">
    <location>
        <begin position="1"/>
        <end position="44"/>
    </location>
</feature>
<dbReference type="EMBL" id="JBBPFD010000020">
    <property type="protein sequence ID" value="KAK7884203.1"/>
    <property type="molecule type" value="Genomic_DNA"/>
</dbReference>
<name>A0AAW0MX80_9GOBI</name>
<evidence type="ECO:0000313" key="2">
    <source>
        <dbReference type="EMBL" id="KAK7884203.1"/>
    </source>
</evidence>
<protein>
    <submittedName>
        <fullName evidence="2">Uncharacterized protein</fullName>
    </submittedName>
</protein>
<reference evidence="3" key="1">
    <citation type="submission" date="2024-04" db="EMBL/GenBank/DDBJ databases">
        <title>Salinicola lusitanus LLJ914,a marine bacterium isolated from the Okinawa Trough.</title>
        <authorList>
            <person name="Li J."/>
        </authorList>
    </citation>
    <scope>NUCLEOTIDE SEQUENCE [LARGE SCALE GENOMIC DNA]</scope>
</reference>
<dbReference type="AlphaFoldDB" id="A0AAW0MX80"/>
<accession>A0AAW0MX80</accession>
<organism evidence="2 3">
    <name type="scientific">Mugilogobius chulae</name>
    <name type="common">yellowstripe goby</name>
    <dbReference type="NCBI Taxonomy" id="88201"/>
    <lineage>
        <taxon>Eukaryota</taxon>
        <taxon>Metazoa</taxon>
        <taxon>Chordata</taxon>
        <taxon>Craniata</taxon>
        <taxon>Vertebrata</taxon>
        <taxon>Euteleostomi</taxon>
        <taxon>Actinopterygii</taxon>
        <taxon>Neopterygii</taxon>
        <taxon>Teleostei</taxon>
        <taxon>Neoteleostei</taxon>
        <taxon>Acanthomorphata</taxon>
        <taxon>Gobiaria</taxon>
        <taxon>Gobiiformes</taxon>
        <taxon>Gobioidei</taxon>
        <taxon>Gobiidae</taxon>
        <taxon>Gobionellinae</taxon>
        <taxon>Mugilogobius</taxon>
    </lineage>
</organism>
<gene>
    <name evidence="2" type="ORF">WMY93_027326</name>
</gene>
<dbReference type="Proteomes" id="UP001460270">
    <property type="component" value="Unassembled WGS sequence"/>
</dbReference>
<proteinExistence type="predicted"/>